<dbReference type="EC" id="2.4.1.25" evidence="3 10"/>
<dbReference type="GO" id="GO:0004134">
    <property type="term" value="F:4-alpha-glucanotransferase activity"/>
    <property type="evidence" value="ECO:0007669"/>
    <property type="project" value="UniProtKB-EC"/>
</dbReference>
<keyword evidence="6 10" id="KW-0808">Transferase</keyword>
<dbReference type="InterPro" id="IPR003385">
    <property type="entry name" value="Glyco_hydro_77"/>
</dbReference>
<name>A0AAW6U339_9BACT</name>
<gene>
    <name evidence="11" type="primary">malQ</name>
    <name evidence="11" type="ORF">QJ522_15865</name>
</gene>
<evidence type="ECO:0000256" key="3">
    <source>
        <dbReference type="ARBA" id="ARBA00012560"/>
    </source>
</evidence>
<dbReference type="NCBIfam" id="NF011080">
    <property type="entry name" value="PRK14508.1-3"/>
    <property type="match status" value="1"/>
</dbReference>
<accession>A0AAW6U339</accession>
<evidence type="ECO:0000256" key="8">
    <source>
        <dbReference type="ARBA" id="ARBA00031423"/>
    </source>
</evidence>
<sequence>MLKQRSSGILMHVTSVPSEFGIGDFGPTTYKFIDFLKQAGQNCWQILPLNHTTDKTGHSPYNCFSAFAGNPLLISPVLLHRAGLLTRGEMAGPPSFPADKVDFAKVERYKHGLLDLAYRRFKERPLPADYERFCTEHRVWLDSFAAFVAIKRHYRGRSWSDWPAALRDRKAKALGAVEVELADAIERERFLQYVFYAQYLDLQRYCHEQGVQVIGDLPIYVAYDSADVWSNPEVFKLTKDKNPKFIAGVPPDYFSKTGQLWGNPVYDWDHAERTGFAWWMQRIKHNLLLFDLVRIDHFRGLVAYWEVPAGHKTAIRGKWVKAPSESFFGTLFRQVPFAAIFAEDLGHITADVREAVTKYQFPCMRVLQFAFSGDPKRNIHMPHNHIANAIVYTGTHDNNTTRGWFENEMKGPARKRLSDYLGHKPAARDISWELVRVAMSSVARLAIVPMQDVLSLGASARMNYPAKATGNWFWRMRDGRLDARLAGKLRDLTATCGRL</sequence>
<dbReference type="PANTHER" id="PTHR32438">
    <property type="entry name" value="4-ALPHA-GLUCANOTRANSFERASE DPE1, CHLOROPLASTIC/AMYLOPLASTIC"/>
    <property type="match status" value="1"/>
</dbReference>
<reference evidence="11" key="1">
    <citation type="submission" date="2023-05" db="EMBL/GenBank/DDBJ databases">
        <title>Anaerotaeda fermentans gen. nov., sp. nov., a novel anaerobic planctomycete of the new family within the order Sedimentisphaerales isolated from Taman Peninsula, Russia.</title>
        <authorList>
            <person name="Khomyakova M.A."/>
            <person name="Merkel A.Y."/>
            <person name="Slobodkin A.I."/>
        </authorList>
    </citation>
    <scope>NUCLEOTIDE SEQUENCE</scope>
    <source>
        <strain evidence="11">M17dextr</strain>
    </source>
</reference>
<evidence type="ECO:0000256" key="5">
    <source>
        <dbReference type="ARBA" id="ARBA00022676"/>
    </source>
</evidence>
<keyword evidence="12" id="KW-1185">Reference proteome</keyword>
<dbReference type="RefSeq" id="WP_349245947.1">
    <property type="nucleotide sequence ID" value="NZ_JASCXX010000021.1"/>
</dbReference>
<evidence type="ECO:0000313" key="12">
    <source>
        <dbReference type="Proteomes" id="UP001431776"/>
    </source>
</evidence>
<evidence type="ECO:0000256" key="9">
    <source>
        <dbReference type="ARBA" id="ARBA00031501"/>
    </source>
</evidence>
<keyword evidence="5 10" id="KW-0328">Glycosyltransferase</keyword>
<comment type="similarity">
    <text evidence="2 10">Belongs to the disproportionating enzyme family.</text>
</comment>
<evidence type="ECO:0000256" key="2">
    <source>
        <dbReference type="ARBA" id="ARBA00005684"/>
    </source>
</evidence>
<protein>
    <recommendedName>
        <fullName evidence="4 10">4-alpha-glucanotransferase</fullName>
        <ecNumber evidence="3 10">2.4.1.25</ecNumber>
    </recommendedName>
    <alternativeName>
        <fullName evidence="8 10">Amylomaltase</fullName>
    </alternativeName>
    <alternativeName>
        <fullName evidence="9 10">Disproportionating enzyme</fullName>
    </alternativeName>
</protein>
<evidence type="ECO:0000313" key="11">
    <source>
        <dbReference type="EMBL" id="MDI6450536.1"/>
    </source>
</evidence>
<dbReference type="NCBIfam" id="TIGR00217">
    <property type="entry name" value="malQ"/>
    <property type="match status" value="1"/>
</dbReference>
<comment type="catalytic activity">
    <reaction evidence="1 10">
        <text>Transfers a segment of a (1-&gt;4)-alpha-D-glucan to a new position in an acceptor, which may be glucose or a (1-&gt;4)-alpha-D-glucan.</text>
        <dbReference type="EC" id="2.4.1.25"/>
    </reaction>
</comment>
<evidence type="ECO:0000256" key="4">
    <source>
        <dbReference type="ARBA" id="ARBA00020295"/>
    </source>
</evidence>
<dbReference type="Pfam" id="PF02446">
    <property type="entry name" value="Glyco_hydro_77"/>
    <property type="match status" value="1"/>
</dbReference>
<dbReference type="InterPro" id="IPR017853">
    <property type="entry name" value="GH"/>
</dbReference>
<dbReference type="AlphaFoldDB" id="A0AAW6U339"/>
<comment type="caution">
    <text evidence="11">The sequence shown here is derived from an EMBL/GenBank/DDBJ whole genome shotgun (WGS) entry which is preliminary data.</text>
</comment>
<dbReference type="Proteomes" id="UP001431776">
    <property type="component" value="Unassembled WGS sequence"/>
</dbReference>
<evidence type="ECO:0000256" key="1">
    <source>
        <dbReference type="ARBA" id="ARBA00000439"/>
    </source>
</evidence>
<evidence type="ECO:0000256" key="7">
    <source>
        <dbReference type="ARBA" id="ARBA00023277"/>
    </source>
</evidence>
<dbReference type="EMBL" id="JASCXX010000021">
    <property type="protein sequence ID" value="MDI6450536.1"/>
    <property type="molecule type" value="Genomic_DNA"/>
</dbReference>
<keyword evidence="7 10" id="KW-0119">Carbohydrate metabolism</keyword>
<evidence type="ECO:0000256" key="10">
    <source>
        <dbReference type="RuleBase" id="RU361207"/>
    </source>
</evidence>
<dbReference type="GO" id="GO:0005975">
    <property type="term" value="P:carbohydrate metabolic process"/>
    <property type="evidence" value="ECO:0007669"/>
    <property type="project" value="InterPro"/>
</dbReference>
<evidence type="ECO:0000256" key="6">
    <source>
        <dbReference type="ARBA" id="ARBA00022679"/>
    </source>
</evidence>
<proteinExistence type="inferred from homology"/>
<organism evidence="11 12">
    <name type="scientific">Anaerobaca lacustris</name>
    <dbReference type="NCBI Taxonomy" id="3044600"/>
    <lineage>
        <taxon>Bacteria</taxon>
        <taxon>Pseudomonadati</taxon>
        <taxon>Planctomycetota</taxon>
        <taxon>Phycisphaerae</taxon>
        <taxon>Sedimentisphaerales</taxon>
        <taxon>Anaerobacaceae</taxon>
        <taxon>Anaerobaca</taxon>
    </lineage>
</organism>
<dbReference type="PANTHER" id="PTHR32438:SF5">
    <property type="entry name" value="4-ALPHA-GLUCANOTRANSFERASE DPE1, CHLOROPLASTIC_AMYLOPLASTIC"/>
    <property type="match status" value="1"/>
</dbReference>
<dbReference type="SUPFAM" id="SSF51445">
    <property type="entry name" value="(Trans)glycosidases"/>
    <property type="match status" value="1"/>
</dbReference>
<dbReference type="Gene3D" id="3.20.20.80">
    <property type="entry name" value="Glycosidases"/>
    <property type="match status" value="1"/>
</dbReference>